<dbReference type="InterPro" id="IPR020094">
    <property type="entry name" value="TruA/RsuA/RluB/E/F_N"/>
</dbReference>
<dbReference type="STRING" id="1194526.A284_05015"/>
<dbReference type="PANTHER" id="PTHR47683">
    <property type="entry name" value="PSEUDOURIDINE SYNTHASE FAMILY PROTEIN-RELATED"/>
    <property type="match status" value="1"/>
</dbReference>
<dbReference type="NCBIfam" id="TIGR00093">
    <property type="entry name" value="pseudouridine synthase"/>
    <property type="match status" value="1"/>
</dbReference>
<feature type="domain" description="RNA-binding S4" evidence="6">
    <location>
        <begin position="1"/>
        <end position="59"/>
    </location>
</feature>
<evidence type="ECO:0000256" key="3">
    <source>
        <dbReference type="ARBA" id="ARBA00023235"/>
    </source>
</evidence>
<evidence type="ECO:0000313" key="7">
    <source>
        <dbReference type="EMBL" id="PTI51724.1"/>
    </source>
</evidence>
<dbReference type="SMART" id="SM00363">
    <property type="entry name" value="S4"/>
    <property type="match status" value="1"/>
</dbReference>
<dbReference type="InterPro" id="IPR018496">
    <property type="entry name" value="PsdUridine_synth_RsuA/RluB_CS"/>
</dbReference>
<keyword evidence="3 5" id="KW-0413">Isomerase</keyword>
<comment type="similarity">
    <text evidence="1 5">Belongs to the pseudouridine synthase RsuA family.</text>
</comment>
<dbReference type="InterPro" id="IPR000748">
    <property type="entry name" value="PsdUridine_synth_RsuA/RluB/E/F"/>
</dbReference>
<proteinExistence type="inferred from homology"/>
<dbReference type="GO" id="GO:0000455">
    <property type="term" value="P:enzyme-directed rRNA pseudouridine synthesis"/>
    <property type="evidence" value="ECO:0007669"/>
    <property type="project" value="UniProtKB-ARBA"/>
</dbReference>
<evidence type="ECO:0000313" key="8">
    <source>
        <dbReference type="Proteomes" id="UP000240717"/>
    </source>
</evidence>
<dbReference type="PROSITE" id="PS01149">
    <property type="entry name" value="PSI_RSU"/>
    <property type="match status" value="1"/>
</dbReference>
<keyword evidence="2 4" id="KW-0694">RNA-binding</keyword>
<dbReference type="InterPro" id="IPR020103">
    <property type="entry name" value="PsdUridine_synth_cat_dom_sf"/>
</dbReference>
<dbReference type="Pfam" id="PF00849">
    <property type="entry name" value="PseudoU_synth_2"/>
    <property type="match status" value="1"/>
</dbReference>
<name>A0A2T4Q1U7_STAWA</name>
<reference evidence="7 8" key="1">
    <citation type="journal article" date="2016" name="Front. Microbiol.">
        <title>Comprehensive Phylogenetic Analysis of Bovine Non-aureus Staphylococci Species Based on Whole-Genome Sequencing.</title>
        <authorList>
            <person name="Naushad S."/>
            <person name="Barkema H.W."/>
            <person name="Luby C."/>
            <person name="Condas L.A."/>
            <person name="Nobrega D.B."/>
            <person name="Carson D.A."/>
            <person name="De Buck J."/>
        </authorList>
    </citation>
    <scope>NUCLEOTIDE SEQUENCE [LARGE SCALE GENOMIC DNA]</scope>
    <source>
        <strain evidence="7 8">SNUC 2993</strain>
    </source>
</reference>
<dbReference type="SUPFAM" id="SSF55120">
    <property type="entry name" value="Pseudouridine synthase"/>
    <property type="match status" value="1"/>
</dbReference>
<dbReference type="PANTHER" id="PTHR47683:SF4">
    <property type="entry name" value="PSEUDOURIDINE SYNTHASE"/>
    <property type="match status" value="1"/>
</dbReference>
<dbReference type="CDD" id="cd00165">
    <property type="entry name" value="S4"/>
    <property type="match status" value="1"/>
</dbReference>
<dbReference type="InterPro" id="IPR002942">
    <property type="entry name" value="S4_RNA-bd"/>
</dbReference>
<dbReference type="GO" id="GO:0120159">
    <property type="term" value="F:rRNA pseudouridine synthase activity"/>
    <property type="evidence" value="ECO:0007669"/>
    <property type="project" value="UniProtKB-ARBA"/>
</dbReference>
<evidence type="ECO:0000256" key="5">
    <source>
        <dbReference type="RuleBase" id="RU003887"/>
    </source>
</evidence>
<dbReference type="Pfam" id="PF01479">
    <property type="entry name" value="S4"/>
    <property type="match status" value="1"/>
</dbReference>
<evidence type="ECO:0000256" key="1">
    <source>
        <dbReference type="ARBA" id="ARBA00008348"/>
    </source>
</evidence>
<dbReference type="GO" id="GO:0005829">
    <property type="term" value="C:cytosol"/>
    <property type="evidence" value="ECO:0007669"/>
    <property type="project" value="UniProtKB-ARBA"/>
</dbReference>
<evidence type="ECO:0000256" key="4">
    <source>
        <dbReference type="PROSITE-ProRule" id="PRU00182"/>
    </source>
</evidence>
<dbReference type="EMBL" id="PZEV01000009">
    <property type="protein sequence ID" value="PTI51724.1"/>
    <property type="molecule type" value="Genomic_DNA"/>
</dbReference>
<dbReference type="CDD" id="cd02553">
    <property type="entry name" value="PseudoU_synth_RsuA"/>
    <property type="match status" value="1"/>
</dbReference>
<dbReference type="GO" id="GO:0003723">
    <property type="term" value="F:RNA binding"/>
    <property type="evidence" value="ECO:0007669"/>
    <property type="project" value="UniProtKB-KW"/>
</dbReference>
<gene>
    <name evidence="7" type="ORF">BU085_04125</name>
</gene>
<dbReference type="Gene3D" id="3.10.290.10">
    <property type="entry name" value="RNA-binding S4 domain"/>
    <property type="match status" value="1"/>
</dbReference>
<dbReference type="FunFam" id="3.10.290.10:FF:000003">
    <property type="entry name" value="Pseudouridine synthase"/>
    <property type="match status" value="1"/>
</dbReference>
<protein>
    <recommendedName>
        <fullName evidence="5">Pseudouridine synthase</fullName>
        <ecNumber evidence="5">5.4.99.-</ecNumber>
    </recommendedName>
</protein>
<dbReference type="Gene3D" id="3.30.70.1560">
    <property type="entry name" value="Alpha-L RNA-binding motif"/>
    <property type="match status" value="1"/>
</dbReference>
<evidence type="ECO:0000259" key="6">
    <source>
        <dbReference type="SMART" id="SM00363"/>
    </source>
</evidence>
<dbReference type="InterPro" id="IPR050343">
    <property type="entry name" value="RsuA_PseudoU_synthase"/>
</dbReference>
<comment type="caution">
    <text evidence="7">The sequence shown here is derived from an EMBL/GenBank/DDBJ whole genome shotgun (WGS) entry which is preliminary data.</text>
</comment>
<dbReference type="InterPro" id="IPR036986">
    <property type="entry name" value="S4_RNA-bd_sf"/>
</dbReference>
<sequence length="230" mass="26489">MRLDKFLANMGVGTRNEVKQSLKKGYVKVNNEVIKSPKTQIDPNEDIITVNDEKIIYIDKVYIMLNKPSGVVSATEDDKHQTVIDLIPEYQHLGIFPVGRLDKDTEGLLLITNDGQFNHDLMSPNKHVPKTYEVVSKNDVTQSDVERFKEGLELSDGLVKPAQLEIIENRRSRVTIYEGKYHQVKRMFHEIENEVLQLKRIKIADLELDTSLKLGEFRLLTENDFKLLLN</sequence>
<dbReference type="AlphaFoldDB" id="A0A2T4Q1U7"/>
<dbReference type="EC" id="5.4.99.-" evidence="5"/>
<dbReference type="PROSITE" id="PS50889">
    <property type="entry name" value="S4"/>
    <property type="match status" value="1"/>
</dbReference>
<dbReference type="Proteomes" id="UP000240717">
    <property type="component" value="Unassembled WGS sequence"/>
</dbReference>
<dbReference type="InterPro" id="IPR042092">
    <property type="entry name" value="PsdUridine_s_RsuA/RluB/E/F_cat"/>
</dbReference>
<dbReference type="SUPFAM" id="SSF55174">
    <property type="entry name" value="Alpha-L RNA-binding motif"/>
    <property type="match status" value="1"/>
</dbReference>
<dbReference type="FunFam" id="3.30.70.1560:FF:000001">
    <property type="entry name" value="Pseudouridine synthase"/>
    <property type="match status" value="1"/>
</dbReference>
<dbReference type="InterPro" id="IPR006145">
    <property type="entry name" value="PsdUridine_synth_RsuA/RluA"/>
</dbReference>
<dbReference type="Gene3D" id="3.30.70.580">
    <property type="entry name" value="Pseudouridine synthase I, catalytic domain, N-terminal subdomain"/>
    <property type="match status" value="1"/>
</dbReference>
<organism evidence="7 8">
    <name type="scientific">Staphylococcus warneri</name>
    <dbReference type="NCBI Taxonomy" id="1292"/>
    <lineage>
        <taxon>Bacteria</taxon>
        <taxon>Bacillati</taxon>
        <taxon>Bacillota</taxon>
        <taxon>Bacilli</taxon>
        <taxon>Bacillales</taxon>
        <taxon>Staphylococcaceae</taxon>
        <taxon>Staphylococcus</taxon>
    </lineage>
</organism>
<dbReference type="RefSeq" id="WP_107532492.1">
    <property type="nucleotide sequence ID" value="NZ_PZEV01000009.1"/>
</dbReference>
<accession>A0A2T4Q1U7</accession>
<evidence type="ECO:0000256" key="2">
    <source>
        <dbReference type="ARBA" id="ARBA00022884"/>
    </source>
</evidence>